<reference evidence="6" key="1">
    <citation type="submission" date="2020-10" db="EMBL/GenBank/DDBJ databases">
        <authorList>
            <person name="Han B."/>
            <person name="Lu T."/>
            <person name="Zhao Q."/>
            <person name="Huang X."/>
            <person name="Zhao Y."/>
        </authorList>
    </citation>
    <scope>NUCLEOTIDE SEQUENCE</scope>
</reference>
<feature type="region of interest" description="Disordered" evidence="4">
    <location>
        <begin position="1"/>
        <end position="27"/>
    </location>
</feature>
<keyword evidence="2" id="KW-0645">Protease</keyword>
<evidence type="ECO:0000256" key="1">
    <source>
        <dbReference type="ARBA" id="ARBA00005234"/>
    </source>
</evidence>
<proteinExistence type="inferred from homology"/>
<dbReference type="EMBL" id="CAJGYO010000009">
    <property type="protein sequence ID" value="CAD6255013.1"/>
    <property type="molecule type" value="Genomic_DNA"/>
</dbReference>
<dbReference type="InterPro" id="IPR003653">
    <property type="entry name" value="Peptidase_C48_C"/>
</dbReference>
<dbReference type="PROSITE" id="PS50600">
    <property type="entry name" value="ULP_PROTEASE"/>
    <property type="match status" value="1"/>
</dbReference>
<evidence type="ECO:0000259" key="5">
    <source>
        <dbReference type="PROSITE" id="PS50600"/>
    </source>
</evidence>
<comment type="caution">
    <text evidence="6">The sequence shown here is derived from an EMBL/GenBank/DDBJ whole genome shotgun (WGS) entry which is preliminary data.</text>
</comment>
<dbReference type="Pfam" id="PF10536">
    <property type="entry name" value="PMD"/>
    <property type="match status" value="1"/>
</dbReference>
<dbReference type="AlphaFoldDB" id="A0A811Q9W8"/>
<dbReference type="GO" id="GO:0006508">
    <property type="term" value="P:proteolysis"/>
    <property type="evidence" value="ECO:0007669"/>
    <property type="project" value="UniProtKB-KW"/>
</dbReference>
<dbReference type="Gene3D" id="3.40.395.10">
    <property type="entry name" value="Adenoviral Proteinase, Chain A"/>
    <property type="match status" value="1"/>
</dbReference>
<comment type="similarity">
    <text evidence="1">Belongs to the peptidase C48 family.</text>
</comment>
<evidence type="ECO:0000256" key="4">
    <source>
        <dbReference type="SAM" id="MobiDB-lite"/>
    </source>
</evidence>
<evidence type="ECO:0000256" key="3">
    <source>
        <dbReference type="ARBA" id="ARBA00022801"/>
    </source>
</evidence>
<feature type="compositionally biased region" description="Polar residues" evidence="4">
    <location>
        <begin position="562"/>
        <end position="581"/>
    </location>
</feature>
<feature type="region of interest" description="Disordered" evidence="4">
    <location>
        <begin position="366"/>
        <end position="394"/>
    </location>
</feature>
<sequence>MATTEYRGQPSPSSGIGTMDTAADGGQLRTPIGNRVQNESKITAMPTAEYRGQPSPSTGIGTMDTAADGGQLRTPIGIRVQNESKVTVDSGSMVHTQKVQGGTKKQKYMHLINSSVSFVNAVKALSSDHKDAIKSMGFGGLLRMPGTCLRRQMIDKIANRYEISNQCFFICGKNVPIYLEDVRDIMGLRIEGIDVFKHVNQEEVKDEDKKVDIELMKRYEDADHLLTISKLKQMMMKSGTPDDDFYRIFVLFTIGVILAPTVKPYVKASYLPVVRKVSDIPKFNWGQFTLTHLLTSCNNYIVKKRANIQGNLTLLQFWYWERVIAYTKYGINYETIQPPLMARWTEDNAGLRWHAFNQAGLDGGTLMTRTTGQTTKPKNIKTETSMSEQAPTREEGLSNEQKQFLEEWVNNIQTDIALAMEKKIMDIDHKYDRKILSQNEELAKIRKEKRLDNRLEARVSKIEDDTAQMKMDIKKTQQVQQQILQLLQSIVDPSTPTSAQGQPSMATSSQVRLSMPTSAQVRESPQILVNKSEPGGPLHFSHALARINAEAHTGTKVKMEKNTQQQNSPSTQHQGDASTHITPRKPIVDNDYKVSPIDTEAGCFVLMSYDHAKVVQIGDHVLTAKQLRPNFTDGFIVDEVINAYVDFSNVETEEASFITTFQARKLATDKLGDQRLTFKKLIANKCVRRHLVFVPLHINKNHWALLVLNFIKKEVQLLNSLASTRDENQEKALVESIQECIDSSGNDGLVNLHAWKRIPYHNIPQQTDGHSCGAFIIFYMLAWDGEKMAFHFTNAQILSQTFSLAIPANICGGRQGYPLQQTYAPVGRGIMRMTDHIERKKKERHHLLGEVHVLYGEQSSKEALL</sequence>
<accession>A0A811Q9W8</accession>
<name>A0A811Q9W8_9POAL</name>
<dbReference type="InterPro" id="IPR019557">
    <property type="entry name" value="AminoTfrase-like_pln_mobile"/>
</dbReference>
<feature type="compositionally biased region" description="Low complexity" evidence="4">
    <location>
        <begin position="366"/>
        <end position="375"/>
    </location>
</feature>
<dbReference type="PANTHER" id="PTHR34835:SF34">
    <property type="entry name" value="OS08G0555500 PROTEIN"/>
    <property type="match status" value="1"/>
</dbReference>
<organism evidence="6 7">
    <name type="scientific">Miscanthus lutarioriparius</name>
    <dbReference type="NCBI Taxonomy" id="422564"/>
    <lineage>
        <taxon>Eukaryota</taxon>
        <taxon>Viridiplantae</taxon>
        <taxon>Streptophyta</taxon>
        <taxon>Embryophyta</taxon>
        <taxon>Tracheophyta</taxon>
        <taxon>Spermatophyta</taxon>
        <taxon>Magnoliopsida</taxon>
        <taxon>Liliopsida</taxon>
        <taxon>Poales</taxon>
        <taxon>Poaceae</taxon>
        <taxon>PACMAD clade</taxon>
        <taxon>Panicoideae</taxon>
        <taxon>Andropogonodae</taxon>
        <taxon>Andropogoneae</taxon>
        <taxon>Saccharinae</taxon>
        <taxon>Miscanthus</taxon>
    </lineage>
</organism>
<dbReference type="PANTHER" id="PTHR34835">
    <property type="entry name" value="OS07G0283600 PROTEIN-RELATED"/>
    <property type="match status" value="1"/>
</dbReference>
<keyword evidence="3" id="KW-0378">Hydrolase</keyword>
<dbReference type="InterPro" id="IPR038765">
    <property type="entry name" value="Papain-like_cys_pep_sf"/>
</dbReference>
<dbReference type="OrthoDB" id="693742at2759"/>
<dbReference type="Pfam" id="PF02902">
    <property type="entry name" value="Peptidase_C48"/>
    <property type="match status" value="1"/>
</dbReference>
<dbReference type="Proteomes" id="UP000604825">
    <property type="component" value="Unassembled WGS sequence"/>
</dbReference>
<dbReference type="GO" id="GO:0008234">
    <property type="term" value="F:cysteine-type peptidase activity"/>
    <property type="evidence" value="ECO:0007669"/>
    <property type="project" value="InterPro"/>
</dbReference>
<evidence type="ECO:0000313" key="7">
    <source>
        <dbReference type="Proteomes" id="UP000604825"/>
    </source>
</evidence>
<keyword evidence="7" id="KW-1185">Reference proteome</keyword>
<feature type="region of interest" description="Disordered" evidence="4">
    <location>
        <begin position="558"/>
        <end position="587"/>
    </location>
</feature>
<feature type="region of interest" description="Disordered" evidence="4">
    <location>
        <begin position="494"/>
        <end position="524"/>
    </location>
</feature>
<protein>
    <recommendedName>
        <fullName evidence="5">Ubiquitin-like protease family profile domain-containing protein</fullName>
    </recommendedName>
</protein>
<gene>
    <name evidence="6" type="ORF">NCGR_LOCUS38610</name>
</gene>
<evidence type="ECO:0000256" key="2">
    <source>
        <dbReference type="ARBA" id="ARBA00022670"/>
    </source>
</evidence>
<evidence type="ECO:0000313" key="6">
    <source>
        <dbReference type="EMBL" id="CAD6255013.1"/>
    </source>
</evidence>
<feature type="domain" description="Ubiquitin-like protease family profile" evidence="5">
    <location>
        <begin position="605"/>
        <end position="783"/>
    </location>
</feature>
<dbReference type="SUPFAM" id="SSF54001">
    <property type="entry name" value="Cysteine proteinases"/>
    <property type="match status" value="1"/>
</dbReference>